<comment type="caution">
    <text evidence="9">The sequence shown here is derived from an EMBL/GenBank/DDBJ whole genome shotgun (WGS) entry which is preliminary data.</text>
</comment>
<keyword evidence="5" id="KW-0804">Transcription</keyword>
<dbReference type="GO" id="GO:0000160">
    <property type="term" value="P:phosphorelay signal transduction system"/>
    <property type="evidence" value="ECO:0007669"/>
    <property type="project" value="UniProtKB-KW"/>
</dbReference>
<evidence type="ECO:0000259" key="7">
    <source>
        <dbReference type="PROSITE" id="PS50043"/>
    </source>
</evidence>
<reference evidence="9 10" key="1">
    <citation type="submission" date="2017-03" db="EMBL/GenBank/DDBJ databases">
        <title>Isolation of Levoglucosan Utilizing Bacteria.</title>
        <authorList>
            <person name="Arya A.S."/>
        </authorList>
    </citation>
    <scope>NUCLEOTIDE SEQUENCE [LARGE SCALE GENOMIC DNA]</scope>
    <source>
        <strain evidence="9 10">MEC069</strain>
    </source>
</reference>
<dbReference type="PANTHER" id="PTHR43214">
    <property type="entry name" value="TWO-COMPONENT RESPONSE REGULATOR"/>
    <property type="match status" value="1"/>
</dbReference>
<evidence type="ECO:0000313" key="10">
    <source>
        <dbReference type="Proteomes" id="UP000298246"/>
    </source>
</evidence>
<dbReference type="Pfam" id="PF00196">
    <property type="entry name" value="GerE"/>
    <property type="match status" value="1"/>
</dbReference>
<feature type="domain" description="HTH luxR-type" evidence="7">
    <location>
        <begin position="142"/>
        <end position="207"/>
    </location>
</feature>
<dbReference type="SUPFAM" id="SSF46894">
    <property type="entry name" value="C-terminal effector domain of the bipartite response regulators"/>
    <property type="match status" value="1"/>
</dbReference>
<dbReference type="Pfam" id="PF00072">
    <property type="entry name" value="Response_reg"/>
    <property type="match status" value="1"/>
</dbReference>
<evidence type="ECO:0000256" key="3">
    <source>
        <dbReference type="ARBA" id="ARBA00023015"/>
    </source>
</evidence>
<dbReference type="SMART" id="SM00448">
    <property type="entry name" value="REC"/>
    <property type="match status" value="1"/>
</dbReference>
<dbReference type="InterPro" id="IPR058245">
    <property type="entry name" value="NreC/VraR/RcsB-like_REC"/>
</dbReference>
<evidence type="ECO:0000256" key="1">
    <source>
        <dbReference type="ARBA" id="ARBA00022553"/>
    </source>
</evidence>
<dbReference type="Gene3D" id="1.10.10.10">
    <property type="entry name" value="Winged helix-like DNA-binding domain superfamily/Winged helix DNA-binding domain"/>
    <property type="match status" value="1"/>
</dbReference>
<proteinExistence type="predicted"/>
<dbReference type="Gene3D" id="3.40.50.2300">
    <property type="match status" value="1"/>
</dbReference>
<dbReference type="SMART" id="SM00421">
    <property type="entry name" value="HTH_LUXR"/>
    <property type="match status" value="1"/>
</dbReference>
<feature type="domain" description="Response regulatory" evidence="8">
    <location>
        <begin position="6"/>
        <end position="122"/>
    </location>
</feature>
<dbReference type="RefSeq" id="WP_134755772.1">
    <property type="nucleotide sequence ID" value="NZ_MYFO02000002.1"/>
</dbReference>
<sequence length="216" mass="24805">MNRKVTIVVVDDHPLMAEATSFTLRQLEGVEVAGIADNGAHGLALVERYRPDIVFLDFHLPDQYGDEIAKIIKSRYPAIHLVIFTGIEFTHLYNHLIGLEVSAVISKESKGVLIQSLITILMENHTIVPLPVFHNMRVESDNLLQTDVLDEQDMHMMSMILEGLTNEQMAERMHMSKRTVDNYVRKIYEKIGVKSRGQAVDKFMQYKHIYEAQRRD</sequence>
<dbReference type="GO" id="GO:0006355">
    <property type="term" value="P:regulation of DNA-templated transcription"/>
    <property type="evidence" value="ECO:0007669"/>
    <property type="project" value="InterPro"/>
</dbReference>
<protein>
    <submittedName>
        <fullName evidence="9">Uncharacterized protein</fullName>
    </submittedName>
</protein>
<keyword evidence="10" id="KW-1185">Reference proteome</keyword>
<accession>A0A4Y8PW50</accession>
<keyword evidence="3" id="KW-0805">Transcription regulation</keyword>
<dbReference type="InterPro" id="IPR016032">
    <property type="entry name" value="Sig_transdc_resp-reg_C-effctor"/>
</dbReference>
<evidence type="ECO:0000259" key="8">
    <source>
        <dbReference type="PROSITE" id="PS50110"/>
    </source>
</evidence>
<dbReference type="Proteomes" id="UP000298246">
    <property type="component" value="Unassembled WGS sequence"/>
</dbReference>
<evidence type="ECO:0000256" key="6">
    <source>
        <dbReference type="PROSITE-ProRule" id="PRU00169"/>
    </source>
</evidence>
<dbReference type="EMBL" id="MYFO01000031">
    <property type="protein sequence ID" value="TFE84838.1"/>
    <property type="molecule type" value="Genomic_DNA"/>
</dbReference>
<dbReference type="InterPro" id="IPR039420">
    <property type="entry name" value="WalR-like"/>
</dbReference>
<dbReference type="InterPro" id="IPR011006">
    <property type="entry name" value="CheY-like_superfamily"/>
</dbReference>
<evidence type="ECO:0000313" key="9">
    <source>
        <dbReference type="EMBL" id="TFE84838.1"/>
    </source>
</evidence>
<dbReference type="PROSITE" id="PS50043">
    <property type="entry name" value="HTH_LUXR_2"/>
    <property type="match status" value="1"/>
</dbReference>
<dbReference type="InterPro" id="IPR001789">
    <property type="entry name" value="Sig_transdc_resp-reg_receiver"/>
</dbReference>
<keyword evidence="1 6" id="KW-0597">Phosphoprotein</keyword>
<dbReference type="InterPro" id="IPR000792">
    <property type="entry name" value="Tscrpt_reg_LuxR_C"/>
</dbReference>
<name>A0A4Y8PW50_9BACL</name>
<dbReference type="GO" id="GO:0003677">
    <property type="term" value="F:DNA binding"/>
    <property type="evidence" value="ECO:0007669"/>
    <property type="project" value="UniProtKB-KW"/>
</dbReference>
<gene>
    <name evidence="9" type="ORF">B5M42_19230</name>
</gene>
<organism evidence="9 10">
    <name type="scientific">Paenibacillus athensensis</name>
    <dbReference type="NCBI Taxonomy" id="1967502"/>
    <lineage>
        <taxon>Bacteria</taxon>
        <taxon>Bacillati</taxon>
        <taxon>Bacillota</taxon>
        <taxon>Bacilli</taxon>
        <taxon>Bacillales</taxon>
        <taxon>Paenibacillaceae</taxon>
        <taxon>Paenibacillus</taxon>
    </lineage>
</organism>
<dbReference type="InterPro" id="IPR036388">
    <property type="entry name" value="WH-like_DNA-bd_sf"/>
</dbReference>
<dbReference type="AlphaFoldDB" id="A0A4Y8PW50"/>
<dbReference type="OrthoDB" id="118459at2"/>
<dbReference type="CDD" id="cd17535">
    <property type="entry name" value="REC_NarL-like"/>
    <property type="match status" value="1"/>
</dbReference>
<keyword evidence="4" id="KW-0238">DNA-binding</keyword>
<dbReference type="PANTHER" id="PTHR43214:SF43">
    <property type="entry name" value="TWO-COMPONENT RESPONSE REGULATOR"/>
    <property type="match status" value="1"/>
</dbReference>
<dbReference type="CDD" id="cd06170">
    <property type="entry name" value="LuxR_C_like"/>
    <property type="match status" value="1"/>
</dbReference>
<evidence type="ECO:0000256" key="5">
    <source>
        <dbReference type="ARBA" id="ARBA00023163"/>
    </source>
</evidence>
<dbReference type="SUPFAM" id="SSF52172">
    <property type="entry name" value="CheY-like"/>
    <property type="match status" value="1"/>
</dbReference>
<keyword evidence="2" id="KW-0902">Two-component regulatory system</keyword>
<evidence type="ECO:0000256" key="4">
    <source>
        <dbReference type="ARBA" id="ARBA00023125"/>
    </source>
</evidence>
<dbReference type="PRINTS" id="PR00038">
    <property type="entry name" value="HTHLUXR"/>
</dbReference>
<dbReference type="PROSITE" id="PS50110">
    <property type="entry name" value="RESPONSE_REGULATORY"/>
    <property type="match status" value="1"/>
</dbReference>
<evidence type="ECO:0000256" key="2">
    <source>
        <dbReference type="ARBA" id="ARBA00023012"/>
    </source>
</evidence>
<feature type="modified residue" description="4-aspartylphosphate" evidence="6">
    <location>
        <position position="57"/>
    </location>
</feature>